<dbReference type="InterPro" id="IPR017853">
    <property type="entry name" value="GH"/>
</dbReference>
<keyword evidence="5" id="KW-1185">Reference proteome</keyword>
<gene>
    <name evidence="4" type="ORF">HNR50_002246</name>
</gene>
<dbReference type="PANTHER" id="PTHR10357:SF210">
    <property type="entry name" value="MALTODEXTRIN GLUCOSIDASE"/>
    <property type="match status" value="1"/>
</dbReference>
<dbReference type="InterPro" id="IPR006047">
    <property type="entry name" value="GH13_cat_dom"/>
</dbReference>
<feature type="domain" description="Glycosyl hydrolase family 13 catalytic" evidence="3">
    <location>
        <begin position="14"/>
        <end position="380"/>
    </location>
</feature>
<comment type="caution">
    <text evidence="4">The sequence shown here is derived from an EMBL/GenBank/DDBJ whole genome shotgun (WGS) entry which is preliminary data.</text>
</comment>
<dbReference type="RefSeq" id="WP_184746841.1">
    <property type="nucleotide sequence ID" value="NZ_JACHGJ010000003.1"/>
</dbReference>
<reference evidence="4 5" key="1">
    <citation type="submission" date="2020-08" db="EMBL/GenBank/DDBJ databases">
        <title>Genomic Encyclopedia of Type Strains, Phase IV (KMG-IV): sequencing the most valuable type-strain genomes for metagenomic binning, comparative biology and taxonomic classification.</title>
        <authorList>
            <person name="Goeker M."/>
        </authorList>
    </citation>
    <scope>NUCLEOTIDE SEQUENCE [LARGE SCALE GENOMIC DNA]</scope>
    <source>
        <strain evidence="4 5">DSM 2461</strain>
    </source>
</reference>
<dbReference type="SUPFAM" id="SSF51445">
    <property type="entry name" value="(Trans)glycosidases"/>
    <property type="match status" value="1"/>
</dbReference>
<proteinExistence type="predicted"/>
<evidence type="ECO:0000256" key="1">
    <source>
        <dbReference type="ARBA" id="ARBA00022801"/>
    </source>
</evidence>
<evidence type="ECO:0000313" key="5">
    <source>
        <dbReference type="Proteomes" id="UP000587760"/>
    </source>
</evidence>
<accession>A0A841R9K3</accession>
<keyword evidence="1" id="KW-0378">Hydrolase</keyword>
<dbReference type="Proteomes" id="UP000587760">
    <property type="component" value="Unassembled WGS sequence"/>
</dbReference>
<dbReference type="CDD" id="cd11338">
    <property type="entry name" value="AmyAc_CMD"/>
    <property type="match status" value="1"/>
</dbReference>
<dbReference type="SMART" id="SM00642">
    <property type="entry name" value="Aamy"/>
    <property type="match status" value="1"/>
</dbReference>
<dbReference type="GO" id="GO:0005975">
    <property type="term" value="P:carbohydrate metabolic process"/>
    <property type="evidence" value="ECO:0007669"/>
    <property type="project" value="InterPro"/>
</dbReference>
<name>A0A841R9K3_9SPIO</name>
<protein>
    <submittedName>
        <fullName evidence="4">Glycosidase</fullName>
    </submittedName>
</protein>
<sequence length="492" mass="57013">MSEKDWKKSAVIYQIMADRFFIGNGKTVEDKVKEGLYGEKAVPVSWNSLPEAGPEAPYQFFGGDFQGIIEKLDYIKDLGADTLYITPFFDSPSYHKYDALDFRSIDKAYGTFELYGRLREELKKRGMHLIIDLAINHLSDSHPLFVKALEDENSEEAKMFRFFDHPGEYECWWGIKSMPEINYDDRGALEEFITGENSVVNFWMDKGADAIRFDCGNDLGMEICELIYRQMKAKDPSVAVIGEVTNYAADWMKCYDGIQDYFYTKSLFSLLDGKITSRQFGMNMKKRYEAYGHEKALSSFLMVSSHDFPRLMHSCKGDMTKYFQALTLQFTLPGIPMIYYGEEIGMEGAWDPLNRAPMIWDEEKWNRQVYDFHKKMIAFRRTRPELEGGSFEDLSEWLDNGVVAFLRVGEAPEDYSVTLINTTDEDLYFDLFVPSSHMYGEVKMCDYFGEGVALSEDSCLYISMRAGQCSVYVPDYLYKPNYTYYKKRSLKL</sequence>
<organism evidence="4 5">
    <name type="scientific">Spirochaeta isovalerica</name>
    <dbReference type="NCBI Taxonomy" id="150"/>
    <lineage>
        <taxon>Bacteria</taxon>
        <taxon>Pseudomonadati</taxon>
        <taxon>Spirochaetota</taxon>
        <taxon>Spirochaetia</taxon>
        <taxon>Spirochaetales</taxon>
        <taxon>Spirochaetaceae</taxon>
        <taxon>Spirochaeta</taxon>
    </lineage>
</organism>
<dbReference type="EMBL" id="JACHGJ010000003">
    <property type="protein sequence ID" value="MBB6480583.1"/>
    <property type="molecule type" value="Genomic_DNA"/>
</dbReference>
<keyword evidence="2 4" id="KW-0326">Glycosidase</keyword>
<evidence type="ECO:0000259" key="3">
    <source>
        <dbReference type="SMART" id="SM00642"/>
    </source>
</evidence>
<dbReference type="AlphaFoldDB" id="A0A841R9K3"/>
<dbReference type="GO" id="GO:0016798">
    <property type="term" value="F:hydrolase activity, acting on glycosyl bonds"/>
    <property type="evidence" value="ECO:0007669"/>
    <property type="project" value="UniProtKB-KW"/>
</dbReference>
<dbReference type="Pfam" id="PF00128">
    <property type="entry name" value="Alpha-amylase"/>
    <property type="match status" value="1"/>
</dbReference>
<dbReference type="PANTHER" id="PTHR10357">
    <property type="entry name" value="ALPHA-AMYLASE FAMILY MEMBER"/>
    <property type="match status" value="1"/>
</dbReference>
<dbReference type="Gene3D" id="3.20.20.80">
    <property type="entry name" value="Glycosidases"/>
    <property type="match status" value="1"/>
</dbReference>
<evidence type="ECO:0000313" key="4">
    <source>
        <dbReference type="EMBL" id="MBB6480583.1"/>
    </source>
</evidence>
<evidence type="ECO:0000256" key="2">
    <source>
        <dbReference type="ARBA" id="ARBA00023295"/>
    </source>
</evidence>